<name>A0AAU7ZB53_9BACT</name>
<dbReference type="GO" id="GO:0003677">
    <property type="term" value="F:DNA binding"/>
    <property type="evidence" value="ECO:0007669"/>
    <property type="project" value="UniProtKB-KW"/>
</dbReference>
<dbReference type="AlphaFoldDB" id="A0AAU7ZB53"/>
<dbReference type="GO" id="GO:0009307">
    <property type="term" value="P:DNA restriction-modification system"/>
    <property type="evidence" value="ECO:0007669"/>
    <property type="project" value="UniProtKB-KW"/>
</dbReference>
<evidence type="ECO:0000256" key="3">
    <source>
        <dbReference type="ARBA" id="ARBA00022679"/>
    </source>
</evidence>
<accession>A0AAU7ZB53</accession>
<evidence type="ECO:0000313" key="10">
    <source>
        <dbReference type="EMBL" id="XCB26165.1"/>
    </source>
</evidence>
<proteinExistence type="inferred from homology"/>
<keyword evidence="3 10" id="KW-0808">Transferase</keyword>
<dbReference type="SUPFAM" id="SSF53335">
    <property type="entry name" value="S-adenosyl-L-methionine-dependent methyltransferases"/>
    <property type="match status" value="1"/>
</dbReference>
<comment type="similarity">
    <text evidence="1">Belongs to the N(4)/N(6)-methyltransferase family. N(4) subfamily.</text>
</comment>
<gene>
    <name evidence="10" type="ORF">RBB75_17275</name>
</gene>
<dbReference type="InterPro" id="IPR029063">
    <property type="entry name" value="SAM-dependent_MTases_sf"/>
</dbReference>
<evidence type="ECO:0000259" key="9">
    <source>
        <dbReference type="Pfam" id="PF01555"/>
    </source>
</evidence>
<dbReference type="Gene3D" id="3.40.50.150">
    <property type="entry name" value="Vaccinia Virus protein VP39"/>
    <property type="match status" value="1"/>
</dbReference>
<keyword evidence="2 10" id="KW-0489">Methyltransferase</keyword>
<dbReference type="InterPro" id="IPR002941">
    <property type="entry name" value="DNA_methylase_N4/N6"/>
</dbReference>
<dbReference type="KEGG" id="temp:RBB75_17275"/>
<evidence type="ECO:0000256" key="7">
    <source>
        <dbReference type="ARBA" id="ARBA00049120"/>
    </source>
</evidence>
<dbReference type="EMBL" id="CP132932">
    <property type="protein sequence ID" value="XCB26165.1"/>
    <property type="molecule type" value="Genomic_DNA"/>
</dbReference>
<dbReference type="GO" id="GO:0015667">
    <property type="term" value="F:site-specific DNA-methyltransferase (cytosine-N4-specific) activity"/>
    <property type="evidence" value="ECO:0007669"/>
    <property type="project" value="UniProtKB-EC"/>
</dbReference>
<evidence type="ECO:0000256" key="4">
    <source>
        <dbReference type="ARBA" id="ARBA00022691"/>
    </source>
</evidence>
<dbReference type="PRINTS" id="PR00508">
    <property type="entry name" value="S21N4MTFRASE"/>
</dbReference>
<protein>
    <recommendedName>
        <fullName evidence="8">Methyltransferase</fullName>
        <ecNumber evidence="8">2.1.1.-</ecNumber>
    </recommendedName>
</protein>
<evidence type="ECO:0000256" key="8">
    <source>
        <dbReference type="RuleBase" id="RU362026"/>
    </source>
</evidence>
<evidence type="ECO:0000256" key="2">
    <source>
        <dbReference type="ARBA" id="ARBA00022603"/>
    </source>
</evidence>
<dbReference type="GO" id="GO:0008170">
    <property type="term" value="F:N-methyltransferase activity"/>
    <property type="evidence" value="ECO:0007669"/>
    <property type="project" value="InterPro"/>
</dbReference>
<sequence>MPVEDRNSVEQPIGDLAIENPAKLIAKEPYFSSRYGAAYLGDSLEVLRTLPSGCVNLVVTSPPYALHFKKEYGNETKEQYVEWFLPFAREIFRVLAQDGSFVLNIGGSYNKGTPTRSLYHFRLLLALVDEIGFFLAQECFWHNPAKMPVPAEWVTVRRIRVRDSVEYVWWFSKTPHPKASNLKVLRDYSADMIRLNKRNLRETTRPSGHVIRESFTKLHPGGAIPSNVVESGWDLESPESMMKMGNNSANDQYTLRCKAEGIKIHPARFPSALPKFFIKMLTEPNDLVFDPFGGSLTTGAVAEKLERRWIAGEAVEEYLKAGTFRFEISEENPKLF</sequence>
<reference evidence="10" key="2">
    <citation type="journal article" date="2024" name="Environ. Microbiol.">
        <title>Genome analysis and description of Tunturibacter gen. nov. expands the diversity of Terriglobia in tundra soils.</title>
        <authorList>
            <person name="Messyasz A."/>
            <person name="Mannisto M.K."/>
            <person name="Kerkhof L.J."/>
            <person name="Haggblom M.M."/>
        </authorList>
    </citation>
    <scope>NUCLEOTIDE SEQUENCE</scope>
    <source>
        <strain evidence="10">M8UP23</strain>
    </source>
</reference>
<dbReference type="EC" id="2.1.1.-" evidence="8"/>
<evidence type="ECO:0000256" key="1">
    <source>
        <dbReference type="ARBA" id="ARBA00010203"/>
    </source>
</evidence>
<dbReference type="PROSITE" id="PS00093">
    <property type="entry name" value="N4_MTASE"/>
    <property type="match status" value="1"/>
</dbReference>
<comment type="catalytic activity">
    <reaction evidence="7">
        <text>a 2'-deoxycytidine in DNA + S-adenosyl-L-methionine = an N(4)-methyl-2'-deoxycytidine in DNA + S-adenosyl-L-homocysteine + H(+)</text>
        <dbReference type="Rhea" id="RHEA:16857"/>
        <dbReference type="Rhea" id="RHEA-COMP:11369"/>
        <dbReference type="Rhea" id="RHEA-COMP:13674"/>
        <dbReference type="ChEBI" id="CHEBI:15378"/>
        <dbReference type="ChEBI" id="CHEBI:57856"/>
        <dbReference type="ChEBI" id="CHEBI:59789"/>
        <dbReference type="ChEBI" id="CHEBI:85452"/>
        <dbReference type="ChEBI" id="CHEBI:137933"/>
        <dbReference type="EC" id="2.1.1.113"/>
    </reaction>
</comment>
<reference evidence="10" key="1">
    <citation type="submission" date="2023-08" db="EMBL/GenBank/DDBJ databases">
        <authorList>
            <person name="Messyasz A."/>
            <person name="Mannisto M.K."/>
            <person name="Kerkhof L.J."/>
            <person name="Haggblom M."/>
        </authorList>
    </citation>
    <scope>NUCLEOTIDE SEQUENCE</scope>
    <source>
        <strain evidence="10">M8UP23</strain>
    </source>
</reference>
<dbReference type="InterPro" id="IPR001091">
    <property type="entry name" value="RM_Methyltransferase"/>
</dbReference>
<dbReference type="RefSeq" id="WP_353068791.1">
    <property type="nucleotide sequence ID" value="NZ_CP132932.1"/>
</dbReference>
<keyword evidence="4" id="KW-0949">S-adenosyl-L-methionine</keyword>
<keyword evidence="6" id="KW-0238">DNA-binding</keyword>
<organism evidence="10">
    <name type="scientific">Tunturiibacter empetritectus</name>
    <dbReference type="NCBI Taxonomy" id="3069691"/>
    <lineage>
        <taxon>Bacteria</taxon>
        <taxon>Pseudomonadati</taxon>
        <taxon>Acidobacteriota</taxon>
        <taxon>Terriglobia</taxon>
        <taxon>Terriglobales</taxon>
        <taxon>Acidobacteriaceae</taxon>
        <taxon>Tunturiibacter</taxon>
    </lineage>
</organism>
<dbReference type="Pfam" id="PF01555">
    <property type="entry name" value="N6_N4_Mtase"/>
    <property type="match status" value="1"/>
</dbReference>
<dbReference type="REBASE" id="852767">
    <property type="entry name" value="M.Tem3ORF17275P"/>
</dbReference>
<dbReference type="InterPro" id="IPR017985">
    <property type="entry name" value="MeTrfase_CN4_CS"/>
</dbReference>
<evidence type="ECO:0000256" key="5">
    <source>
        <dbReference type="ARBA" id="ARBA00022747"/>
    </source>
</evidence>
<feature type="domain" description="DNA methylase N-4/N-6" evidence="9">
    <location>
        <begin position="55"/>
        <end position="321"/>
    </location>
</feature>
<dbReference type="GO" id="GO:0032259">
    <property type="term" value="P:methylation"/>
    <property type="evidence" value="ECO:0007669"/>
    <property type="project" value="UniProtKB-KW"/>
</dbReference>
<evidence type="ECO:0000256" key="6">
    <source>
        <dbReference type="ARBA" id="ARBA00023125"/>
    </source>
</evidence>
<keyword evidence="5" id="KW-0680">Restriction system</keyword>